<evidence type="ECO:0000256" key="6">
    <source>
        <dbReference type="RuleBase" id="RU003915"/>
    </source>
</evidence>
<evidence type="ECO:0000313" key="8">
    <source>
        <dbReference type="EMBL" id="MDR6846224.1"/>
    </source>
</evidence>
<keyword evidence="4 5" id="KW-0413">Isomerase</keyword>
<evidence type="ECO:0000256" key="1">
    <source>
        <dbReference type="ARBA" id="ARBA00000971"/>
    </source>
</evidence>
<comment type="caution">
    <text evidence="8">The sequence shown here is derived from an EMBL/GenBank/DDBJ whole genome shotgun (WGS) entry which is preliminary data.</text>
</comment>
<dbReference type="Proteomes" id="UP001261871">
    <property type="component" value="Unassembled WGS sequence"/>
</dbReference>
<dbReference type="PROSITE" id="PS50059">
    <property type="entry name" value="FKBP_PPIASE"/>
    <property type="match status" value="1"/>
</dbReference>
<accession>A0ABU1S5A3</accession>
<keyword evidence="9" id="KW-1185">Reference proteome</keyword>
<dbReference type="SUPFAM" id="SSF54534">
    <property type="entry name" value="FKBP-like"/>
    <property type="match status" value="1"/>
</dbReference>
<proteinExistence type="inferred from homology"/>
<dbReference type="PANTHER" id="PTHR43811">
    <property type="entry name" value="FKBP-TYPE PEPTIDYL-PROLYL CIS-TRANS ISOMERASE FKPA"/>
    <property type="match status" value="1"/>
</dbReference>
<evidence type="ECO:0000256" key="5">
    <source>
        <dbReference type="PROSITE-ProRule" id="PRU00277"/>
    </source>
</evidence>
<evidence type="ECO:0000256" key="3">
    <source>
        <dbReference type="ARBA" id="ARBA00023110"/>
    </source>
</evidence>
<evidence type="ECO:0000256" key="4">
    <source>
        <dbReference type="ARBA" id="ARBA00023235"/>
    </source>
</evidence>
<dbReference type="Pfam" id="PF00254">
    <property type="entry name" value="FKBP_C"/>
    <property type="match status" value="1"/>
</dbReference>
<dbReference type="PROSITE" id="PS51257">
    <property type="entry name" value="PROKAR_LIPOPROTEIN"/>
    <property type="match status" value="1"/>
</dbReference>
<protein>
    <recommendedName>
        <fullName evidence="6">Peptidyl-prolyl cis-trans isomerase</fullName>
        <ecNumber evidence="6">5.2.1.8</ecNumber>
    </recommendedName>
</protein>
<evidence type="ECO:0000259" key="7">
    <source>
        <dbReference type="PROSITE" id="PS50059"/>
    </source>
</evidence>
<dbReference type="InterPro" id="IPR001179">
    <property type="entry name" value="PPIase_FKBP_dom"/>
</dbReference>
<dbReference type="Gene3D" id="3.10.50.40">
    <property type="match status" value="1"/>
</dbReference>
<dbReference type="RefSeq" id="WP_310008245.1">
    <property type="nucleotide sequence ID" value="NZ_JAVDTX010000006.1"/>
</dbReference>
<evidence type="ECO:0000313" key="9">
    <source>
        <dbReference type="Proteomes" id="UP001261871"/>
    </source>
</evidence>
<dbReference type="EMBL" id="JAVDTX010000006">
    <property type="protein sequence ID" value="MDR6846224.1"/>
    <property type="molecule type" value="Genomic_DNA"/>
</dbReference>
<dbReference type="InterPro" id="IPR046357">
    <property type="entry name" value="PPIase_dom_sf"/>
</dbReference>
<reference evidence="8 9" key="1">
    <citation type="submission" date="2023-07" db="EMBL/GenBank/DDBJ databases">
        <title>Sorghum-associated microbial communities from plants grown in Nebraska, USA.</title>
        <authorList>
            <person name="Schachtman D."/>
        </authorList>
    </citation>
    <scope>NUCLEOTIDE SEQUENCE [LARGE SCALE GENOMIC DNA]</scope>
    <source>
        <strain evidence="8 9">BE124</strain>
    </source>
</reference>
<feature type="domain" description="PPIase FKBP-type" evidence="7">
    <location>
        <begin position="77"/>
        <end position="160"/>
    </location>
</feature>
<organism evidence="8 9">
    <name type="scientific">Flavobacterium granuli</name>
    <dbReference type="NCBI Taxonomy" id="280093"/>
    <lineage>
        <taxon>Bacteria</taxon>
        <taxon>Pseudomonadati</taxon>
        <taxon>Bacteroidota</taxon>
        <taxon>Flavobacteriia</taxon>
        <taxon>Flavobacteriales</taxon>
        <taxon>Flavobacteriaceae</taxon>
        <taxon>Flavobacterium</taxon>
    </lineage>
</organism>
<keyword evidence="3 5" id="KW-0697">Rotamase</keyword>
<dbReference type="PANTHER" id="PTHR43811:SF19">
    <property type="entry name" value="39 KDA FK506-BINDING NUCLEAR PROTEIN"/>
    <property type="match status" value="1"/>
</dbReference>
<dbReference type="EC" id="5.2.1.8" evidence="6"/>
<comment type="similarity">
    <text evidence="2 6">Belongs to the FKBP-type PPIase family.</text>
</comment>
<comment type="catalytic activity">
    <reaction evidence="1 5 6">
        <text>[protein]-peptidylproline (omega=180) = [protein]-peptidylproline (omega=0)</text>
        <dbReference type="Rhea" id="RHEA:16237"/>
        <dbReference type="Rhea" id="RHEA-COMP:10747"/>
        <dbReference type="Rhea" id="RHEA-COMP:10748"/>
        <dbReference type="ChEBI" id="CHEBI:83833"/>
        <dbReference type="ChEBI" id="CHEBI:83834"/>
        <dbReference type="EC" id="5.2.1.8"/>
    </reaction>
</comment>
<evidence type="ECO:0000256" key="2">
    <source>
        <dbReference type="ARBA" id="ARBA00006577"/>
    </source>
</evidence>
<dbReference type="GO" id="GO:0016853">
    <property type="term" value="F:isomerase activity"/>
    <property type="evidence" value="ECO:0007669"/>
    <property type="project" value="UniProtKB-KW"/>
</dbReference>
<gene>
    <name evidence="8" type="ORF">J2W95_002935</name>
</gene>
<sequence>MKHLLSALVALTLLISCNKNKEVTNEVKTEAPVDYVAKNDKEITDYLAKNNLTAEKSESGLYYIIKDPGTGAQPTATSNVTVAYKGYFTNGNVFDESTPEGISFGLDQVVKGWTEGIPHFKTGGSGILFVPAHLGYGDNTMGPIPGGSALIFDVKLISVN</sequence>
<name>A0ABU1S5A3_9FLAO</name>